<dbReference type="PROSITE" id="PS50893">
    <property type="entry name" value="ABC_TRANSPORTER_2"/>
    <property type="match status" value="1"/>
</dbReference>
<protein>
    <submittedName>
        <fullName evidence="5">Molybdate transport system ATP-binding protein</fullName>
    </submittedName>
</protein>
<dbReference type="SMART" id="SM00382">
    <property type="entry name" value="AAA"/>
    <property type="match status" value="1"/>
</dbReference>
<dbReference type="Proteomes" id="UP000199009">
    <property type="component" value="Chromosome I"/>
</dbReference>
<dbReference type="AlphaFoldDB" id="A0A1G7XW54"/>
<dbReference type="InterPro" id="IPR003439">
    <property type="entry name" value="ABC_transporter-like_ATP-bd"/>
</dbReference>
<proteinExistence type="predicted"/>
<dbReference type="GO" id="GO:0016887">
    <property type="term" value="F:ATP hydrolysis activity"/>
    <property type="evidence" value="ECO:0007669"/>
    <property type="project" value="InterPro"/>
</dbReference>
<keyword evidence="3 5" id="KW-0067">ATP-binding</keyword>
<reference evidence="5 6" key="1">
    <citation type="submission" date="2016-10" db="EMBL/GenBank/DDBJ databases">
        <authorList>
            <person name="de Groot N.N."/>
        </authorList>
    </citation>
    <scope>NUCLEOTIDE SEQUENCE [LARGE SCALE GENOMIC DNA]</scope>
    <source>
        <strain evidence="5 6">DSM 23142</strain>
    </source>
</reference>
<dbReference type="Gene3D" id="3.40.50.300">
    <property type="entry name" value="P-loop containing nucleotide triphosphate hydrolases"/>
    <property type="match status" value="1"/>
</dbReference>
<evidence type="ECO:0000256" key="1">
    <source>
        <dbReference type="ARBA" id="ARBA00022448"/>
    </source>
</evidence>
<dbReference type="GO" id="GO:0005524">
    <property type="term" value="F:ATP binding"/>
    <property type="evidence" value="ECO:0007669"/>
    <property type="project" value="UniProtKB-KW"/>
</dbReference>
<dbReference type="PANTHER" id="PTHR42781">
    <property type="entry name" value="SPERMIDINE/PUTRESCINE IMPORT ATP-BINDING PROTEIN POTA"/>
    <property type="match status" value="1"/>
</dbReference>
<name>A0A1G7XW54_9MICO</name>
<dbReference type="STRING" id="370764.SAMN04489810_1558"/>
<organism evidence="5 6">
    <name type="scientific">Microbacterium pygmaeum</name>
    <dbReference type="NCBI Taxonomy" id="370764"/>
    <lineage>
        <taxon>Bacteria</taxon>
        <taxon>Bacillati</taxon>
        <taxon>Actinomycetota</taxon>
        <taxon>Actinomycetes</taxon>
        <taxon>Micrococcales</taxon>
        <taxon>Microbacteriaceae</taxon>
        <taxon>Microbacterium</taxon>
    </lineage>
</organism>
<gene>
    <name evidence="5" type="ORF">SAMN04489810_1558</name>
</gene>
<dbReference type="Pfam" id="PF00005">
    <property type="entry name" value="ABC_tran"/>
    <property type="match status" value="1"/>
</dbReference>
<dbReference type="PROSITE" id="PS00211">
    <property type="entry name" value="ABC_TRANSPORTER_1"/>
    <property type="match status" value="1"/>
</dbReference>
<dbReference type="InterPro" id="IPR003593">
    <property type="entry name" value="AAA+_ATPase"/>
</dbReference>
<dbReference type="InterPro" id="IPR017871">
    <property type="entry name" value="ABC_transporter-like_CS"/>
</dbReference>
<evidence type="ECO:0000256" key="3">
    <source>
        <dbReference type="ARBA" id="ARBA00022840"/>
    </source>
</evidence>
<feature type="domain" description="ABC transporter" evidence="4">
    <location>
        <begin position="1"/>
        <end position="236"/>
    </location>
</feature>
<keyword evidence="6" id="KW-1185">Reference proteome</keyword>
<dbReference type="EMBL" id="LT629692">
    <property type="protein sequence ID" value="SDG88417.1"/>
    <property type="molecule type" value="Genomic_DNA"/>
</dbReference>
<dbReference type="InterPro" id="IPR027417">
    <property type="entry name" value="P-loop_NTPase"/>
</dbReference>
<evidence type="ECO:0000313" key="6">
    <source>
        <dbReference type="Proteomes" id="UP000199009"/>
    </source>
</evidence>
<dbReference type="PANTHER" id="PTHR42781:SF4">
    <property type="entry name" value="SPERMIDINE_PUTRESCINE IMPORT ATP-BINDING PROTEIN POTA"/>
    <property type="match status" value="1"/>
</dbReference>
<keyword evidence="1" id="KW-0813">Transport</keyword>
<keyword evidence="2" id="KW-0547">Nucleotide-binding</keyword>
<dbReference type="InterPro" id="IPR050093">
    <property type="entry name" value="ABC_SmlMolc_Importer"/>
</dbReference>
<evidence type="ECO:0000313" key="5">
    <source>
        <dbReference type="EMBL" id="SDG88417.1"/>
    </source>
</evidence>
<dbReference type="SUPFAM" id="SSF52540">
    <property type="entry name" value="P-loop containing nucleoside triphosphate hydrolases"/>
    <property type="match status" value="1"/>
</dbReference>
<evidence type="ECO:0000256" key="2">
    <source>
        <dbReference type="ARBA" id="ARBA00022741"/>
    </source>
</evidence>
<accession>A0A1G7XW54</accession>
<sequence>MTAALAAHVVVVRPGFRLDATLDAAPGEIVAIMGPSGAGKSTLLATIAGLERLSGGSVSIGDDMVASKGRHTRPEKRGVALLGQDPRLFPHLSARENIAFGPRARGTDRTTARADADEWLWRVGLDGSGDRRPGQLSGGQQQRVAIARALAAAPRLLLLDEPLTSLDTETAGEIRGVLQTQLAAAGTTTVFATHDAVDAVAVASRLAILEAGSLTQTGPVRDVLGAPASRFAASVAGVNRVVGEAHRGMWRAIGVRPGVVLAGTDAAGERASAESADGSPLAAVFRADAVRLSSAAESSWTGELRLAESEAPTSGAWIARVERLEQTLGGVRVHTAEPPIAVDLPTEAVALLHLRPGTPVRLRVEAADVRLQPM</sequence>
<evidence type="ECO:0000259" key="4">
    <source>
        <dbReference type="PROSITE" id="PS50893"/>
    </source>
</evidence>